<dbReference type="AlphaFoldDB" id="A0AA89AGH7"/>
<proteinExistence type="predicted"/>
<accession>A0AA89AGH7</accession>
<comment type="caution">
    <text evidence="1">The sequence shown here is derived from an EMBL/GenBank/DDBJ whole genome shotgun (WGS) entry which is preliminary data.</text>
</comment>
<dbReference type="Proteomes" id="UP001188597">
    <property type="component" value="Unassembled WGS sequence"/>
</dbReference>
<evidence type="ECO:0000313" key="2">
    <source>
        <dbReference type="Proteomes" id="UP001188597"/>
    </source>
</evidence>
<gene>
    <name evidence="1" type="ORF">RJ639_020657</name>
</gene>
<organism evidence="1 2">
    <name type="scientific">Escallonia herrerae</name>
    <dbReference type="NCBI Taxonomy" id="1293975"/>
    <lineage>
        <taxon>Eukaryota</taxon>
        <taxon>Viridiplantae</taxon>
        <taxon>Streptophyta</taxon>
        <taxon>Embryophyta</taxon>
        <taxon>Tracheophyta</taxon>
        <taxon>Spermatophyta</taxon>
        <taxon>Magnoliopsida</taxon>
        <taxon>eudicotyledons</taxon>
        <taxon>Gunneridae</taxon>
        <taxon>Pentapetalae</taxon>
        <taxon>asterids</taxon>
        <taxon>campanulids</taxon>
        <taxon>Escalloniales</taxon>
        <taxon>Escalloniaceae</taxon>
        <taxon>Escallonia</taxon>
    </lineage>
</organism>
<keyword evidence="2" id="KW-1185">Reference proteome</keyword>
<sequence>TLAYQIIYRYRDVVWSYNAEGLSPLHLLASKPSPVCLPKWILKRVKETPVPMAAKNGITEMVEKILELMPVAIYDVDLVEKNIVLVVAENRQR</sequence>
<dbReference type="EMBL" id="JAVXUP010002751">
    <property type="protein sequence ID" value="KAK3001618.1"/>
    <property type="molecule type" value="Genomic_DNA"/>
</dbReference>
<protein>
    <submittedName>
        <fullName evidence="1">Uncharacterized protein</fullName>
    </submittedName>
</protein>
<evidence type="ECO:0000313" key="1">
    <source>
        <dbReference type="EMBL" id="KAK3001618.1"/>
    </source>
</evidence>
<reference evidence="1" key="1">
    <citation type="submission" date="2022-12" db="EMBL/GenBank/DDBJ databases">
        <title>Draft genome assemblies for two species of Escallonia (Escalloniales).</title>
        <authorList>
            <person name="Chanderbali A."/>
            <person name="Dervinis C."/>
            <person name="Anghel I."/>
            <person name="Soltis D."/>
            <person name="Soltis P."/>
            <person name="Zapata F."/>
        </authorList>
    </citation>
    <scope>NUCLEOTIDE SEQUENCE</scope>
    <source>
        <strain evidence="1">UCBG64.0493</strain>
        <tissue evidence="1">Leaf</tissue>
    </source>
</reference>
<name>A0AA89AGH7_9ASTE</name>
<feature type="non-terminal residue" evidence="1">
    <location>
        <position position="1"/>
    </location>
</feature>